<dbReference type="PANTHER" id="PTHR33619:SF3">
    <property type="entry name" value="POLYSACCHARIDE EXPORT PROTEIN GFCE-RELATED"/>
    <property type="match status" value="1"/>
</dbReference>
<organism evidence="4 5">
    <name type="scientific">Shimia abyssi</name>
    <dbReference type="NCBI Taxonomy" id="1662395"/>
    <lineage>
        <taxon>Bacteria</taxon>
        <taxon>Pseudomonadati</taxon>
        <taxon>Pseudomonadota</taxon>
        <taxon>Alphaproteobacteria</taxon>
        <taxon>Rhodobacterales</taxon>
        <taxon>Roseobacteraceae</taxon>
    </lineage>
</organism>
<reference evidence="4 5" key="1">
    <citation type="submission" date="2018-03" db="EMBL/GenBank/DDBJ databases">
        <title>Genomic Encyclopedia of Archaeal and Bacterial Type Strains, Phase II (KMG-II): from individual species to whole genera.</title>
        <authorList>
            <person name="Goeker M."/>
        </authorList>
    </citation>
    <scope>NUCLEOTIDE SEQUENCE [LARGE SCALE GENOMIC DNA]</scope>
    <source>
        <strain evidence="4 5">DSM 100673</strain>
    </source>
</reference>
<proteinExistence type="predicted"/>
<dbReference type="InterPro" id="IPR003715">
    <property type="entry name" value="Poly_export_N"/>
</dbReference>
<sequence length="367" mass="39708">MRQIAGFVLATIVCALLASCTLPRGSAVKAEITGDTDELPDITVQEVTRNNVNEIGKWPSTGWHGHYHWFARASGPESILLKPGDKVLLTIWDNQANSLLIALEGRNVQVRPIEVSASGTVFVPYISQVTIGGMTPDQARQVIQDKLTAIAPSAQVQIEVKSGQRNSVDMVSGFRTPGTIELTNRNTSILSVISKSGGILESVQNPVVRLMRDGQRYEIPVDSLLHDPTKNVTVRGGDKIIIDEQDQYFIGMGATNKEELVYFDREEITALESISMLGGLQDTRANPKGLLVMRQYKPEDVKPNGGGPAAPYVIFTFDLTAADGLFGANNFQVNPDDIVLATESALKPAQAVIALVGSLFAINNIVN</sequence>
<dbReference type="OrthoDB" id="7198507at2"/>
<keyword evidence="1 2" id="KW-0732">Signal</keyword>
<feature type="chain" id="PRO_5015113798" evidence="2">
    <location>
        <begin position="19"/>
        <end position="367"/>
    </location>
</feature>
<dbReference type="AlphaFoldDB" id="A0A2P8F8N7"/>
<dbReference type="GO" id="GO:0015159">
    <property type="term" value="F:polysaccharide transmembrane transporter activity"/>
    <property type="evidence" value="ECO:0007669"/>
    <property type="project" value="InterPro"/>
</dbReference>
<dbReference type="Gene3D" id="3.30.1950.10">
    <property type="entry name" value="wza like domain"/>
    <property type="match status" value="1"/>
</dbReference>
<dbReference type="Pfam" id="PF02563">
    <property type="entry name" value="Poly_export"/>
    <property type="match status" value="1"/>
</dbReference>
<keyword evidence="5" id="KW-1185">Reference proteome</keyword>
<evidence type="ECO:0000256" key="2">
    <source>
        <dbReference type="SAM" id="SignalP"/>
    </source>
</evidence>
<dbReference type="PROSITE" id="PS51257">
    <property type="entry name" value="PROKAR_LIPOPROTEIN"/>
    <property type="match status" value="1"/>
</dbReference>
<protein>
    <submittedName>
        <fullName evidence="4">Polysaccharide export outer membrane protein</fullName>
    </submittedName>
</protein>
<gene>
    <name evidence="4" type="ORF">CLV88_11393</name>
</gene>
<accession>A0A2P8F8N7</accession>
<dbReference type="PANTHER" id="PTHR33619">
    <property type="entry name" value="POLYSACCHARIDE EXPORT PROTEIN GFCE-RELATED"/>
    <property type="match status" value="1"/>
</dbReference>
<evidence type="ECO:0000256" key="1">
    <source>
        <dbReference type="ARBA" id="ARBA00022729"/>
    </source>
</evidence>
<dbReference type="Proteomes" id="UP000240418">
    <property type="component" value="Unassembled WGS sequence"/>
</dbReference>
<comment type="caution">
    <text evidence="4">The sequence shown here is derived from an EMBL/GenBank/DDBJ whole genome shotgun (WGS) entry which is preliminary data.</text>
</comment>
<feature type="domain" description="Polysaccharide export protein N-terminal" evidence="3">
    <location>
        <begin position="76"/>
        <end position="160"/>
    </location>
</feature>
<dbReference type="RefSeq" id="WP_106609629.1">
    <property type="nucleotide sequence ID" value="NZ_PYGJ01000013.1"/>
</dbReference>
<dbReference type="InterPro" id="IPR049712">
    <property type="entry name" value="Poly_export"/>
</dbReference>
<evidence type="ECO:0000259" key="3">
    <source>
        <dbReference type="Pfam" id="PF02563"/>
    </source>
</evidence>
<dbReference type="EMBL" id="PYGJ01000013">
    <property type="protein sequence ID" value="PSL18022.1"/>
    <property type="molecule type" value="Genomic_DNA"/>
</dbReference>
<evidence type="ECO:0000313" key="4">
    <source>
        <dbReference type="EMBL" id="PSL18022.1"/>
    </source>
</evidence>
<name>A0A2P8F8N7_9RHOB</name>
<dbReference type="Gene3D" id="3.10.560.10">
    <property type="entry name" value="Outer membrane lipoprotein wza domain like"/>
    <property type="match status" value="2"/>
</dbReference>
<evidence type="ECO:0000313" key="5">
    <source>
        <dbReference type="Proteomes" id="UP000240418"/>
    </source>
</evidence>
<feature type="signal peptide" evidence="2">
    <location>
        <begin position="1"/>
        <end position="18"/>
    </location>
</feature>